<keyword evidence="5" id="KW-1185">Reference proteome</keyword>
<evidence type="ECO:0000313" key="4">
    <source>
        <dbReference type="EMBL" id="KAA8885574.1"/>
    </source>
</evidence>
<dbReference type="InterPro" id="IPR029069">
    <property type="entry name" value="HotDog_dom_sf"/>
</dbReference>
<gene>
    <name evidence="4" type="ORF">F3087_28490</name>
</gene>
<dbReference type="RefSeq" id="WP_150405132.1">
    <property type="nucleotide sequence ID" value="NZ_VXLC01000015.1"/>
</dbReference>
<dbReference type="OrthoDB" id="9798208at2"/>
<proteinExistence type="inferred from homology"/>
<dbReference type="AlphaFoldDB" id="A0A5N0EBM3"/>
<dbReference type="GO" id="GO:0005829">
    <property type="term" value="C:cytosol"/>
    <property type="evidence" value="ECO:0007669"/>
    <property type="project" value="TreeGrafter"/>
</dbReference>
<protein>
    <submittedName>
        <fullName evidence="4">PaaI family thioesterase</fullName>
    </submittedName>
</protein>
<dbReference type="EMBL" id="VXLC01000015">
    <property type="protein sequence ID" value="KAA8885574.1"/>
    <property type="molecule type" value="Genomic_DNA"/>
</dbReference>
<organism evidence="4 5">
    <name type="scientific">Nocardia colli</name>
    <dbReference type="NCBI Taxonomy" id="2545717"/>
    <lineage>
        <taxon>Bacteria</taxon>
        <taxon>Bacillati</taxon>
        <taxon>Actinomycetota</taxon>
        <taxon>Actinomycetes</taxon>
        <taxon>Mycobacteriales</taxon>
        <taxon>Nocardiaceae</taxon>
        <taxon>Nocardia</taxon>
    </lineage>
</organism>
<dbReference type="InterPro" id="IPR003736">
    <property type="entry name" value="PAAI_dom"/>
</dbReference>
<dbReference type="SUPFAM" id="SSF54637">
    <property type="entry name" value="Thioesterase/thiol ester dehydrase-isomerase"/>
    <property type="match status" value="1"/>
</dbReference>
<dbReference type="InterPro" id="IPR006683">
    <property type="entry name" value="Thioestr_dom"/>
</dbReference>
<dbReference type="GO" id="GO:0061522">
    <property type="term" value="F:1,4-dihydroxy-2-naphthoyl-CoA thioesterase activity"/>
    <property type="evidence" value="ECO:0007669"/>
    <property type="project" value="TreeGrafter"/>
</dbReference>
<comment type="similarity">
    <text evidence="1">Belongs to the thioesterase PaaI family.</text>
</comment>
<evidence type="ECO:0000313" key="5">
    <source>
        <dbReference type="Proteomes" id="UP000323876"/>
    </source>
</evidence>
<name>A0A5N0EBM3_9NOCA</name>
<evidence type="ECO:0000256" key="2">
    <source>
        <dbReference type="ARBA" id="ARBA00022801"/>
    </source>
</evidence>
<dbReference type="NCBIfam" id="TIGR00369">
    <property type="entry name" value="unchar_dom_1"/>
    <property type="match status" value="1"/>
</dbReference>
<feature type="domain" description="Thioesterase" evidence="3">
    <location>
        <begin position="45"/>
        <end position="122"/>
    </location>
</feature>
<dbReference type="PANTHER" id="PTHR43240">
    <property type="entry name" value="1,4-DIHYDROXY-2-NAPHTHOYL-COA THIOESTERASE 1"/>
    <property type="match status" value="1"/>
</dbReference>
<dbReference type="PANTHER" id="PTHR43240:SF5">
    <property type="entry name" value="1,4-DIHYDROXY-2-NAPHTHOYL-COA THIOESTERASE 1"/>
    <property type="match status" value="1"/>
</dbReference>
<keyword evidence="2" id="KW-0378">Hydrolase</keyword>
<sequence length="134" mass="14164">MTGTTSKVEQSLGPYVEHLGLQFEQVSPDRVIAGWSVRGDLLQPHGILHGGVHCAVVESVASVAADCWLGDRGMVVGVSNATDFFLPATAANGRLTSTALPVHRGATHQVWVVETVDAVGSLVARGQVRLQNLR</sequence>
<dbReference type="Proteomes" id="UP000323876">
    <property type="component" value="Unassembled WGS sequence"/>
</dbReference>
<dbReference type="Pfam" id="PF03061">
    <property type="entry name" value="4HBT"/>
    <property type="match status" value="1"/>
</dbReference>
<comment type="caution">
    <text evidence="4">The sequence shown here is derived from an EMBL/GenBank/DDBJ whole genome shotgun (WGS) entry which is preliminary data.</text>
</comment>
<dbReference type="Gene3D" id="3.10.129.10">
    <property type="entry name" value="Hotdog Thioesterase"/>
    <property type="match status" value="1"/>
</dbReference>
<accession>A0A5N0EBM3</accession>
<evidence type="ECO:0000256" key="1">
    <source>
        <dbReference type="ARBA" id="ARBA00008324"/>
    </source>
</evidence>
<dbReference type="CDD" id="cd03443">
    <property type="entry name" value="PaaI_thioesterase"/>
    <property type="match status" value="1"/>
</dbReference>
<evidence type="ECO:0000259" key="3">
    <source>
        <dbReference type="Pfam" id="PF03061"/>
    </source>
</evidence>
<reference evidence="4 5" key="1">
    <citation type="submission" date="2019-09" db="EMBL/GenBank/DDBJ databases">
        <authorList>
            <person name="Wang X."/>
        </authorList>
    </citation>
    <scope>NUCLEOTIDE SEQUENCE [LARGE SCALE GENOMIC DNA]</scope>
    <source>
        <strain evidence="4 5">CICC 11023</strain>
    </source>
</reference>